<dbReference type="Proteomes" id="UP001497744">
    <property type="component" value="Unassembled WGS sequence"/>
</dbReference>
<feature type="region of interest" description="Disordered" evidence="1">
    <location>
        <begin position="168"/>
        <end position="212"/>
    </location>
</feature>
<proteinExistence type="predicted"/>
<evidence type="ECO:0000313" key="4">
    <source>
        <dbReference type="Proteomes" id="UP001497744"/>
    </source>
</evidence>
<feature type="compositionally biased region" description="Acidic residues" evidence="1">
    <location>
        <begin position="194"/>
        <end position="212"/>
    </location>
</feature>
<keyword evidence="2" id="KW-0732">Signal</keyword>
<keyword evidence="4" id="KW-1185">Reference proteome</keyword>
<dbReference type="EMBL" id="BPLF01000002">
    <property type="protein sequence ID" value="GIX63021.1"/>
    <property type="molecule type" value="Genomic_DNA"/>
</dbReference>
<sequence>MCGIPKSLALLAALFFCSFAAADSDAAEKTSAAGVEERKNIVLDIQRDIDNERYESEPLTFGDLTVLSVSAKPEYRLKAVNYVMIDIFKCRPEDSDEIYSVTFNMEHEIPFVVVNSTYGISVYERHDDDFEEIKELQDVPEHIQRLLPMGFVNGEYFALSGSQPLDPWLSSEESLSESDYETTESCSGDNLSDREEDDESGSDGEYEIDDEM</sequence>
<feature type="chain" id="PRO_5043629694" evidence="2">
    <location>
        <begin position="23"/>
        <end position="212"/>
    </location>
</feature>
<organism evidence="3 4">
    <name type="scientific">Babesia caballi</name>
    <dbReference type="NCBI Taxonomy" id="5871"/>
    <lineage>
        <taxon>Eukaryota</taxon>
        <taxon>Sar</taxon>
        <taxon>Alveolata</taxon>
        <taxon>Apicomplexa</taxon>
        <taxon>Aconoidasida</taxon>
        <taxon>Piroplasmida</taxon>
        <taxon>Babesiidae</taxon>
        <taxon>Babesia</taxon>
    </lineage>
</organism>
<reference evidence="3 4" key="1">
    <citation type="submission" date="2021-06" db="EMBL/GenBank/DDBJ databases">
        <title>Genome sequence of Babesia caballi.</title>
        <authorList>
            <person name="Yamagishi J."/>
            <person name="Kidaka T."/>
            <person name="Ochi A."/>
        </authorList>
    </citation>
    <scope>NUCLEOTIDE SEQUENCE [LARGE SCALE GENOMIC DNA]</scope>
    <source>
        <strain evidence="3">USDA-D6B2</strain>
    </source>
</reference>
<dbReference type="AlphaFoldDB" id="A0AAV4LT43"/>
<dbReference type="GeneID" id="94194502"/>
<dbReference type="RefSeq" id="XP_067715090.1">
    <property type="nucleotide sequence ID" value="XM_067858989.1"/>
</dbReference>
<accession>A0AAV4LT43</accession>
<protein>
    <submittedName>
        <fullName evidence="3">Membrane protein, putative</fullName>
    </submittedName>
</protein>
<evidence type="ECO:0000256" key="1">
    <source>
        <dbReference type="SAM" id="MobiDB-lite"/>
    </source>
</evidence>
<feature type="signal peptide" evidence="2">
    <location>
        <begin position="1"/>
        <end position="22"/>
    </location>
</feature>
<comment type="caution">
    <text evidence="3">The sequence shown here is derived from an EMBL/GenBank/DDBJ whole genome shotgun (WGS) entry which is preliminary data.</text>
</comment>
<evidence type="ECO:0000313" key="3">
    <source>
        <dbReference type="EMBL" id="GIX63021.1"/>
    </source>
</evidence>
<name>A0AAV4LT43_BABCB</name>
<gene>
    <name evidence="3" type="ORF">BcabD6B2_24560</name>
</gene>
<evidence type="ECO:0000256" key="2">
    <source>
        <dbReference type="SAM" id="SignalP"/>
    </source>
</evidence>